<dbReference type="Gene3D" id="3.10.100.10">
    <property type="entry name" value="Mannose-Binding Protein A, subunit A"/>
    <property type="match status" value="1"/>
</dbReference>
<dbReference type="InterPro" id="IPR018378">
    <property type="entry name" value="C-type_lectin_CS"/>
</dbReference>
<dbReference type="SUPFAM" id="SSF56436">
    <property type="entry name" value="C-type lectin-like"/>
    <property type="match status" value="1"/>
</dbReference>
<keyword evidence="1" id="KW-1015">Disulfide bond</keyword>
<evidence type="ECO:0000259" key="3">
    <source>
        <dbReference type="PROSITE" id="PS50041"/>
    </source>
</evidence>
<keyword evidence="5" id="KW-1185">Reference proteome</keyword>
<dbReference type="Proteomes" id="UP000261360">
    <property type="component" value="Unplaced"/>
</dbReference>
<dbReference type="CDD" id="cd00037">
    <property type="entry name" value="CLECT"/>
    <property type="match status" value="1"/>
</dbReference>
<dbReference type="GeneTree" id="ENSGT01120000272028"/>
<organism evidence="4 5">
    <name type="scientific">Seriola lalandi dorsalis</name>
    <dbReference type="NCBI Taxonomy" id="1841481"/>
    <lineage>
        <taxon>Eukaryota</taxon>
        <taxon>Metazoa</taxon>
        <taxon>Chordata</taxon>
        <taxon>Craniata</taxon>
        <taxon>Vertebrata</taxon>
        <taxon>Euteleostomi</taxon>
        <taxon>Actinopterygii</taxon>
        <taxon>Neopterygii</taxon>
        <taxon>Teleostei</taxon>
        <taxon>Neoteleostei</taxon>
        <taxon>Acanthomorphata</taxon>
        <taxon>Carangaria</taxon>
        <taxon>Carangiformes</taxon>
        <taxon>Carangidae</taxon>
        <taxon>Seriola</taxon>
    </lineage>
</organism>
<dbReference type="SMART" id="SM00034">
    <property type="entry name" value="CLECT"/>
    <property type="match status" value="1"/>
</dbReference>
<keyword evidence="2" id="KW-0732">Signal</keyword>
<dbReference type="AlphaFoldDB" id="A0A3B4YMS4"/>
<accession>A0A3B4YMS4</accession>
<proteinExistence type="predicted"/>
<evidence type="ECO:0000313" key="5">
    <source>
        <dbReference type="Proteomes" id="UP000261360"/>
    </source>
</evidence>
<reference evidence="4" key="1">
    <citation type="submission" date="2025-08" db="UniProtKB">
        <authorList>
            <consortium name="Ensembl"/>
        </authorList>
    </citation>
    <scope>IDENTIFICATION</scope>
</reference>
<sequence>MIFGFVLFCFVLVLSQDKNKTISFLCSVNPDKGPFFLLYFASGRRNQFRRASFCPVGWTAIRGRCFRFVSAATSWGKAEKHCQVIGGHLASVHNAAEYRKIQKMILKATRGFPQTWLGGSDCQDEAIWLWSDGTPFNYMHCGTFNNGWWNQHCLQMNYGANKCWDDVKCSSHLPSVCVLGPGKFDAVA</sequence>
<dbReference type="Pfam" id="PF00059">
    <property type="entry name" value="Lectin_C"/>
    <property type="match status" value="1"/>
</dbReference>
<dbReference type="PROSITE" id="PS50041">
    <property type="entry name" value="C_TYPE_LECTIN_2"/>
    <property type="match status" value="1"/>
</dbReference>
<name>A0A3B4YMS4_SERLL</name>
<dbReference type="InterPro" id="IPR016186">
    <property type="entry name" value="C-type_lectin-like/link_sf"/>
</dbReference>
<dbReference type="Ensembl" id="ENSSLDT00000030418.1">
    <property type="protein sequence ID" value="ENSSLDP00000029561.1"/>
    <property type="gene ID" value="ENSSLDG00000022751.1"/>
</dbReference>
<reference evidence="4" key="2">
    <citation type="submission" date="2025-09" db="UniProtKB">
        <authorList>
            <consortium name="Ensembl"/>
        </authorList>
    </citation>
    <scope>IDENTIFICATION</scope>
</reference>
<feature type="signal peptide" evidence="2">
    <location>
        <begin position="1"/>
        <end position="15"/>
    </location>
</feature>
<protein>
    <submittedName>
        <fullName evidence="4">Type-2 ice-structuring protein-like</fullName>
    </submittedName>
</protein>
<dbReference type="InterPro" id="IPR050111">
    <property type="entry name" value="C-type_lectin/snaclec_domain"/>
</dbReference>
<feature type="chain" id="PRO_5017467032" evidence="2">
    <location>
        <begin position="16"/>
        <end position="188"/>
    </location>
</feature>
<dbReference type="PANTHER" id="PTHR22803">
    <property type="entry name" value="MANNOSE, PHOSPHOLIPASE, LECTIN RECEPTOR RELATED"/>
    <property type="match status" value="1"/>
</dbReference>
<dbReference type="PROSITE" id="PS00615">
    <property type="entry name" value="C_TYPE_LECTIN_1"/>
    <property type="match status" value="1"/>
</dbReference>
<evidence type="ECO:0000313" key="4">
    <source>
        <dbReference type="Ensembl" id="ENSSLDP00000029561.1"/>
    </source>
</evidence>
<dbReference type="InterPro" id="IPR001304">
    <property type="entry name" value="C-type_lectin-like"/>
</dbReference>
<feature type="domain" description="C-type lectin" evidence="3">
    <location>
        <begin position="61"/>
        <end position="178"/>
    </location>
</feature>
<dbReference type="InterPro" id="IPR016187">
    <property type="entry name" value="CTDL_fold"/>
</dbReference>
<evidence type="ECO:0000256" key="2">
    <source>
        <dbReference type="SAM" id="SignalP"/>
    </source>
</evidence>
<evidence type="ECO:0000256" key="1">
    <source>
        <dbReference type="ARBA" id="ARBA00023157"/>
    </source>
</evidence>